<dbReference type="CDD" id="cd05325">
    <property type="entry name" value="carb_red_sniffer_like_SDR_c"/>
    <property type="match status" value="1"/>
</dbReference>
<gene>
    <name evidence="3" type="primary">CSGA</name>
</gene>
<dbReference type="PANTHER" id="PTHR43544">
    <property type="entry name" value="SHORT-CHAIN DEHYDROGENASE/REDUCTASE"/>
    <property type="match status" value="1"/>
</dbReference>
<dbReference type="Gene3D" id="3.40.50.720">
    <property type="entry name" value="NAD(P)-binding Rossmann-like Domain"/>
    <property type="match status" value="1"/>
</dbReference>
<dbReference type="InterPro" id="IPR002347">
    <property type="entry name" value="SDR_fam"/>
</dbReference>
<dbReference type="GO" id="GO:0016491">
    <property type="term" value="F:oxidoreductase activity"/>
    <property type="evidence" value="ECO:0007669"/>
    <property type="project" value="UniProtKB-KW"/>
</dbReference>
<organism evidence="3">
    <name type="scientific">Caligus rogercresseyi</name>
    <name type="common">Sea louse</name>
    <dbReference type="NCBI Taxonomy" id="217165"/>
    <lineage>
        <taxon>Eukaryota</taxon>
        <taxon>Metazoa</taxon>
        <taxon>Ecdysozoa</taxon>
        <taxon>Arthropoda</taxon>
        <taxon>Crustacea</taxon>
        <taxon>Multicrustacea</taxon>
        <taxon>Hexanauplia</taxon>
        <taxon>Copepoda</taxon>
        <taxon>Siphonostomatoida</taxon>
        <taxon>Caligidae</taxon>
        <taxon>Caligus</taxon>
    </lineage>
</organism>
<dbReference type="InterPro" id="IPR051468">
    <property type="entry name" value="Fungal_SecMetab_SDRs"/>
</dbReference>
<dbReference type="InterPro" id="IPR036291">
    <property type="entry name" value="NAD(P)-bd_dom_sf"/>
</dbReference>
<keyword evidence="2" id="KW-0560">Oxidoreductase</keyword>
<keyword evidence="1" id="KW-0521">NADP</keyword>
<dbReference type="AlphaFoldDB" id="C1BNB8"/>
<sequence>MTLPKSVLITGCNRGLGLGLVKEFLKEGSLPNKIIATCRDKSKAEELMALESSNAGRLKVLELEVAKYENDYKDFVQEVDKEIGTSGLNLLINNAGISGIRQNLEKLTGDNMMDVFRVNCVGPTLLTRALLPQLKQAVCQNPKADMGVDKAAVVQMSSVLASIAENQNAGAFAYRCSKTALNMSMKNTTIELKDEGILLMALHPGWVSTDMGGPNAPLTVDESVSNMFKTICQLKEKDNGKFLSHDGTLLSW</sequence>
<evidence type="ECO:0000256" key="1">
    <source>
        <dbReference type="ARBA" id="ARBA00022857"/>
    </source>
</evidence>
<dbReference type="PANTHER" id="PTHR43544:SF7">
    <property type="entry name" value="NADB-LER2"/>
    <property type="match status" value="1"/>
</dbReference>
<reference evidence="3" key="1">
    <citation type="submission" date="2009-03" db="EMBL/GenBank/DDBJ databases">
        <title>Caligus rogercresseyi ESTs and full-length cDNAs.</title>
        <authorList>
            <person name="Yasuike M."/>
            <person name="von Schalburg K."/>
            <person name="Cooper G."/>
            <person name="Leong J."/>
            <person name="Jones S.R.M."/>
            <person name="Koop B.F."/>
        </authorList>
    </citation>
    <scope>NUCLEOTIDE SEQUENCE</scope>
    <source>
        <tissue evidence="3">Whole tissue</tissue>
    </source>
</reference>
<protein>
    <submittedName>
        <fullName evidence="3">C-factor</fullName>
    </submittedName>
</protein>
<evidence type="ECO:0000313" key="3">
    <source>
        <dbReference type="EMBL" id="ACO10521.1"/>
    </source>
</evidence>
<accession>C1BNB8</accession>
<dbReference type="GO" id="GO:0005737">
    <property type="term" value="C:cytoplasm"/>
    <property type="evidence" value="ECO:0007669"/>
    <property type="project" value="TreeGrafter"/>
</dbReference>
<dbReference type="Pfam" id="PF00106">
    <property type="entry name" value="adh_short"/>
    <property type="match status" value="1"/>
</dbReference>
<dbReference type="EMBL" id="BT076097">
    <property type="protein sequence ID" value="ACO10521.1"/>
    <property type="molecule type" value="mRNA"/>
</dbReference>
<dbReference type="SUPFAM" id="SSF51735">
    <property type="entry name" value="NAD(P)-binding Rossmann-fold domains"/>
    <property type="match status" value="1"/>
</dbReference>
<proteinExistence type="evidence at transcript level"/>
<dbReference type="PRINTS" id="PR00081">
    <property type="entry name" value="GDHRDH"/>
</dbReference>
<name>C1BNB8_CALRO</name>
<evidence type="ECO:0000256" key="2">
    <source>
        <dbReference type="ARBA" id="ARBA00023002"/>
    </source>
</evidence>